<name>A0ACC2L9C9_PERAE</name>
<proteinExistence type="predicted"/>
<evidence type="ECO:0000313" key="1">
    <source>
        <dbReference type="EMBL" id="KAJ8629965.1"/>
    </source>
</evidence>
<dbReference type="Proteomes" id="UP001234297">
    <property type="component" value="Chromosome 7"/>
</dbReference>
<protein>
    <submittedName>
        <fullName evidence="1">Uncharacterized protein</fullName>
    </submittedName>
</protein>
<keyword evidence="2" id="KW-1185">Reference proteome</keyword>
<evidence type="ECO:0000313" key="2">
    <source>
        <dbReference type="Proteomes" id="UP001234297"/>
    </source>
</evidence>
<sequence length="1047" mass="117360">MDLWQRARSFAEEAAKRSQEITKEAAKRSQVITKGAAEIVSETAKKSKEIATEATKRADLIKVEAFKRADQIKTLAEGISSVQPIPTKDPAPDPQQPDLEKFGVTDELREFVKEITMSTFQDFPLEDEPQASDVPTVSNVRQDLTEWQARHAMLVLSTVKEISRLRYELCPRHMKERKFWRIYFMLVKSHVTPYEKRYMEEIELKSAEQGKDTKASENPTTKASSAIEMTETNRQSKASDTEQDLDVFLLGDLGSSDDGPDDGDADGDFDDDFDKIVSASALESEDDDENSKKQSKTTTDLHHAKIRGAVGTRFSSPSLKPPRPKQIPFTASAHGKTWQDPYHWMSNTNDPDLSHYLLQENSYTAAFMADTEDLQRQLFEEMRSRTPPNISTPPERWGPWLYYQYIPEGKDYPVLCRKLGSNTGMIKTVFNFMRGFGREEVLLDWNEVAEQFGYVHVGTCRVSPDHKFLAYTLDTTGSESFVLQIKDLTTGCIIPRSRVEGVVSLAWAKDSSHLLYTVSDETQRPYRVLCTKLGLDGSDRLHLRKVYVIDAACPLDGLQCVRTRVAGVQYFLEHHHDFFYILTNASSEGVGFSATGDYHLARFRDVNLPVAGWQDIILSSEDVIFEDMDIFNGHLVLFLQRRGFPMVCSINMPIDVNCKHPMHIEDLNPWFFPMPPESCSAVPGSNHDFMTHIYRMVLSSPMVPDTIVDYDMSDKTFVIVHQEEVIGVTSNIGLSSSASNCTNLSDVQTPQDKNFQNMQELHNWSGFSEAYTCERREVTSHDGIRVPLTILYSRKAEKNGQSPGLLQGYGAYGEVLDKSWCAAHISLLDRGWVVAYADVRGGGGGGKSWHHAGIGSKKINSMHDLIACGKFLTSEGYVHNNRLCAIGLSAGGLLAGAVINMSPDLFCAAILKVPFLDICNTLLDPNLPLTVLDYEEFGDPRVLKEFETIRSYSPYDNICPGVCLPSVLVTTSFYDSRVGVWEASKWVARVRENACPSCSHSVILKANMSGGHFGEGGRFGQYEEAAFEYAFLIKAIEMLDEKQSEGS</sequence>
<gene>
    <name evidence="1" type="ORF">MRB53_023288</name>
</gene>
<dbReference type="EMBL" id="CM056815">
    <property type="protein sequence ID" value="KAJ8629965.1"/>
    <property type="molecule type" value="Genomic_DNA"/>
</dbReference>
<comment type="caution">
    <text evidence="1">The sequence shown here is derived from an EMBL/GenBank/DDBJ whole genome shotgun (WGS) entry which is preliminary data.</text>
</comment>
<organism evidence="1 2">
    <name type="scientific">Persea americana</name>
    <name type="common">Avocado</name>
    <dbReference type="NCBI Taxonomy" id="3435"/>
    <lineage>
        <taxon>Eukaryota</taxon>
        <taxon>Viridiplantae</taxon>
        <taxon>Streptophyta</taxon>
        <taxon>Embryophyta</taxon>
        <taxon>Tracheophyta</taxon>
        <taxon>Spermatophyta</taxon>
        <taxon>Magnoliopsida</taxon>
        <taxon>Magnoliidae</taxon>
        <taxon>Laurales</taxon>
        <taxon>Lauraceae</taxon>
        <taxon>Persea</taxon>
    </lineage>
</organism>
<accession>A0ACC2L9C9</accession>
<reference evidence="1 2" key="1">
    <citation type="journal article" date="2022" name="Hortic Res">
        <title>A haplotype resolved chromosomal level avocado genome allows analysis of novel avocado genes.</title>
        <authorList>
            <person name="Nath O."/>
            <person name="Fletcher S.J."/>
            <person name="Hayward A."/>
            <person name="Shaw L.M."/>
            <person name="Masouleh A.K."/>
            <person name="Furtado A."/>
            <person name="Henry R.J."/>
            <person name="Mitter N."/>
        </authorList>
    </citation>
    <scope>NUCLEOTIDE SEQUENCE [LARGE SCALE GENOMIC DNA]</scope>
    <source>
        <strain evidence="2">cv. Hass</strain>
    </source>
</reference>